<dbReference type="InterPro" id="IPR036983">
    <property type="entry name" value="AIM24_sf"/>
</dbReference>
<dbReference type="EMBL" id="BMOD01000042">
    <property type="protein sequence ID" value="GGJ58105.1"/>
    <property type="molecule type" value="Genomic_DNA"/>
</dbReference>
<accession>A0ABQ2DHR6</accession>
<proteinExistence type="predicted"/>
<name>A0ABQ2DHR6_9DEIO</name>
<evidence type="ECO:0000313" key="2">
    <source>
        <dbReference type="Proteomes" id="UP000632222"/>
    </source>
</evidence>
<dbReference type="Pfam" id="PF01987">
    <property type="entry name" value="AIM24"/>
    <property type="match status" value="1"/>
</dbReference>
<reference evidence="2" key="1">
    <citation type="journal article" date="2019" name="Int. J. Syst. Evol. Microbiol.">
        <title>The Global Catalogue of Microorganisms (GCM) 10K type strain sequencing project: providing services to taxonomists for standard genome sequencing and annotation.</title>
        <authorList>
            <consortium name="The Broad Institute Genomics Platform"/>
            <consortium name="The Broad Institute Genome Sequencing Center for Infectious Disease"/>
            <person name="Wu L."/>
            <person name="Ma J."/>
        </authorList>
    </citation>
    <scope>NUCLEOTIDE SEQUENCE [LARGE SCALE GENOMIC DNA]</scope>
    <source>
        <strain evidence="2">JCM 14370</strain>
    </source>
</reference>
<protein>
    <submittedName>
        <fullName evidence="1">Transcriptional regulator</fullName>
    </submittedName>
</protein>
<comment type="caution">
    <text evidence="1">The sequence shown here is derived from an EMBL/GenBank/DDBJ whole genome shotgun (WGS) entry which is preliminary data.</text>
</comment>
<dbReference type="InterPro" id="IPR002838">
    <property type="entry name" value="AIM24"/>
</dbReference>
<evidence type="ECO:0000313" key="1">
    <source>
        <dbReference type="EMBL" id="GGJ58105.1"/>
    </source>
</evidence>
<dbReference type="Proteomes" id="UP000632222">
    <property type="component" value="Unassembled WGS sequence"/>
</dbReference>
<gene>
    <name evidence="1" type="ORF">GCM10008938_50220</name>
</gene>
<organism evidence="1 2">
    <name type="scientific">Deinococcus roseus</name>
    <dbReference type="NCBI Taxonomy" id="392414"/>
    <lineage>
        <taxon>Bacteria</taxon>
        <taxon>Thermotogati</taxon>
        <taxon>Deinococcota</taxon>
        <taxon>Deinococci</taxon>
        <taxon>Deinococcales</taxon>
        <taxon>Deinococcaceae</taxon>
        <taxon>Deinococcus</taxon>
    </lineage>
</organism>
<dbReference type="PANTHER" id="PTHR38074:SF1">
    <property type="entry name" value="ALTERED INHERITANCE OF MITOCHONDRIA PROTEIN 24, MITOCHONDRIAL"/>
    <property type="match status" value="1"/>
</dbReference>
<dbReference type="SUPFAM" id="SSF51219">
    <property type="entry name" value="TRAP-like"/>
    <property type="match status" value="1"/>
</dbReference>
<dbReference type="Gene3D" id="3.60.160.10">
    <property type="entry name" value="Mitochondrial biogenesis AIM24"/>
    <property type="match status" value="1"/>
</dbReference>
<sequence>MQTEHMLSIRRKETQGCVLEVMEYQKLLGNPQSASEMYYREKQGIKLRTLRATLSGGKLLAEPGQLQYMKGNIELKVESGGGVGGFLQRAVSAALTGETVFKTEYTGSGTIFLEPTWKNYLLLELSEDIIIDRGIFVAGAGNLQFSIKRPDSILGNALSGEGMFQTLIKGSGIVALYTPVPEPEIMVAELNNEKLVVDGNFAIARTAGVRMTVQKSSKGILASAQSGEGLVTVFEGTGQVWLTPTVGMY</sequence>
<dbReference type="PANTHER" id="PTHR38074">
    <property type="entry name" value="ALTERED INHERITANCE OF MITOCHONDRIA PROTEIN 24, MITOCHONDRIAL"/>
    <property type="match status" value="1"/>
</dbReference>
<dbReference type="InterPro" id="IPR016031">
    <property type="entry name" value="Trp_RNA-bd_attenuator-like_dom"/>
</dbReference>
<keyword evidence="2" id="KW-1185">Reference proteome</keyword>